<evidence type="ECO:0000256" key="4">
    <source>
        <dbReference type="ARBA" id="ARBA00023136"/>
    </source>
</evidence>
<sequence length="191" mass="20426">MQLYINLFEPIILGLVLSADSFSAAVAMGFRPHKFSDSLKFAASSGGAETILTLLGAMAGEKIVSQFSPIDHWIAFILLFSVSAHMVYEGFLELRNKSSHIETIAFHGFAKVLIVSLATSIDALAVGVSLGVSNKPLLAYLLSIGGFAFASVIVGMALARKMPKHLSVVFNLVGAFIIFILACDMLGFIIK</sequence>
<protein>
    <submittedName>
        <fullName evidence="6">Putative manganese efflux pump MntP</fullName>
    </submittedName>
</protein>
<dbReference type="AlphaFoldDB" id="A0A0W0WDZ6"/>
<feature type="transmembrane region" description="Helical" evidence="5">
    <location>
        <begin position="166"/>
        <end position="190"/>
    </location>
</feature>
<dbReference type="InterPro" id="IPR003810">
    <property type="entry name" value="Mntp/YtaF"/>
</dbReference>
<dbReference type="PANTHER" id="PTHR35529:SF1">
    <property type="entry name" value="MANGANESE EFFLUX PUMP MNTP-RELATED"/>
    <property type="match status" value="1"/>
</dbReference>
<dbReference type="Proteomes" id="UP000054761">
    <property type="component" value="Unassembled WGS sequence"/>
</dbReference>
<evidence type="ECO:0000256" key="3">
    <source>
        <dbReference type="ARBA" id="ARBA00022989"/>
    </source>
</evidence>
<feature type="transmembrane region" description="Helical" evidence="5">
    <location>
        <begin position="138"/>
        <end position="159"/>
    </location>
</feature>
<evidence type="ECO:0000313" key="6">
    <source>
        <dbReference type="EMBL" id="KTD30536.1"/>
    </source>
</evidence>
<keyword evidence="1" id="KW-1003">Cell membrane</keyword>
<evidence type="ECO:0000313" key="7">
    <source>
        <dbReference type="Proteomes" id="UP000054761"/>
    </source>
</evidence>
<accession>A0A0W0WDZ6</accession>
<evidence type="ECO:0000256" key="1">
    <source>
        <dbReference type="ARBA" id="ARBA00022475"/>
    </source>
</evidence>
<evidence type="ECO:0000256" key="2">
    <source>
        <dbReference type="ARBA" id="ARBA00022692"/>
    </source>
</evidence>
<name>A0A0W0WDZ6_9GAMM</name>
<dbReference type="PANTHER" id="PTHR35529">
    <property type="entry name" value="MANGANESE EFFLUX PUMP MNTP-RELATED"/>
    <property type="match status" value="1"/>
</dbReference>
<keyword evidence="7" id="KW-1185">Reference proteome</keyword>
<organism evidence="6 7">
    <name type="scientific">Legionella israelensis</name>
    <dbReference type="NCBI Taxonomy" id="454"/>
    <lineage>
        <taxon>Bacteria</taxon>
        <taxon>Pseudomonadati</taxon>
        <taxon>Pseudomonadota</taxon>
        <taxon>Gammaproteobacteria</taxon>
        <taxon>Legionellales</taxon>
        <taxon>Legionellaceae</taxon>
        <taxon>Legionella</taxon>
    </lineage>
</organism>
<dbReference type="Pfam" id="PF02659">
    <property type="entry name" value="Mntp"/>
    <property type="match status" value="1"/>
</dbReference>
<dbReference type="RefSeq" id="WP_223168322.1">
    <property type="nucleotide sequence ID" value="NZ_CAAAJA010000059.1"/>
</dbReference>
<feature type="transmembrane region" description="Helical" evidence="5">
    <location>
        <begin position="72"/>
        <end position="91"/>
    </location>
</feature>
<proteinExistence type="predicted"/>
<dbReference type="EMBL" id="LNYH01000030">
    <property type="protein sequence ID" value="KTD30536.1"/>
    <property type="molecule type" value="Genomic_DNA"/>
</dbReference>
<keyword evidence="2 5" id="KW-0812">Transmembrane</keyword>
<gene>
    <name evidence="6" type="primary">mntP</name>
    <name evidence="6" type="ORF">Lisr_0718</name>
</gene>
<keyword evidence="3 5" id="KW-1133">Transmembrane helix</keyword>
<feature type="transmembrane region" description="Helical" evidence="5">
    <location>
        <begin position="12"/>
        <end position="30"/>
    </location>
</feature>
<comment type="caution">
    <text evidence="6">The sequence shown here is derived from an EMBL/GenBank/DDBJ whole genome shotgun (WGS) entry which is preliminary data.</text>
</comment>
<evidence type="ECO:0000256" key="5">
    <source>
        <dbReference type="SAM" id="Phobius"/>
    </source>
</evidence>
<dbReference type="PATRIC" id="fig|454.4.peg.772"/>
<feature type="transmembrane region" description="Helical" evidence="5">
    <location>
        <begin position="112"/>
        <end position="132"/>
    </location>
</feature>
<keyword evidence="4 5" id="KW-0472">Membrane</keyword>
<reference evidence="6 7" key="1">
    <citation type="submission" date="2015-11" db="EMBL/GenBank/DDBJ databases">
        <title>Genomic analysis of 38 Legionella species identifies large and diverse effector repertoires.</title>
        <authorList>
            <person name="Burstein D."/>
            <person name="Amaro F."/>
            <person name="Zusman T."/>
            <person name="Lifshitz Z."/>
            <person name="Cohen O."/>
            <person name="Gilbert J.A."/>
            <person name="Pupko T."/>
            <person name="Shuman H.A."/>
            <person name="Segal G."/>
        </authorList>
    </citation>
    <scope>NUCLEOTIDE SEQUENCE [LARGE SCALE GENOMIC DNA]</scope>
    <source>
        <strain evidence="6 7">Bercovier 4</strain>
    </source>
</reference>